<evidence type="ECO:0000313" key="7">
    <source>
        <dbReference type="EMBL" id="SUQ26129.1"/>
    </source>
</evidence>
<comment type="subcellular location">
    <subcellularLocation>
        <location evidence="1">Cell membrane</location>
        <topology evidence="1">Multi-pass membrane protein</topology>
    </subcellularLocation>
</comment>
<keyword evidence="2" id="KW-1003">Cell membrane</keyword>
<dbReference type="EMBL" id="UHJL01000006">
    <property type="protein sequence ID" value="SUQ26129.1"/>
    <property type="molecule type" value="Genomic_DNA"/>
</dbReference>
<feature type="transmembrane region" description="Helical" evidence="6">
    <location>
        <begin position="210"/>
        <end position="229"/>
    </location>
</feature>
<dbReference type="GO" id="GO:0005886">
    <property type="term" value="C:plasma membrane"/>
    <property type="evidence" value="ECO:0007669"/>
    <property type="project" value="UniProtKB-SubCell"/>
</dbReference>
<accession>A0A380S8D8</accession>
<dbReference type="Proteomes" id="UP000255423">
    <property type="component" value="Unassembled WGS sequence"/>
</dbReference>
<keyword evidence="5 6" id="KW-0472">Membrane</keyword>
<name>A0A380S8D8_FIBSU</name>
<feature type="transmembrane region" description="Helical" evidence="6">
    <location>
        <begin position="273"/>
        <end position="295"/>
    </location>
</feature>
<dbReference type="InterPro" id="IPR022791">
    <property type="entry name" value="L-PG_synthase/AglD"/>
</dbReference>
<dbReference type="AlphaFoldDB" id="A0A380S8D8"/>
<feature type="transmembrane region" description="Helical" evidence="6">
    <location>
        <begin position="153"/>
        <end position="176"/>
    </location>
</feature>
<feature type="transmembrane region" description="Helical" evidence="6">
    <location>
        <begin position="12"/>
        <end position="29"/>
    </location>
</feature>
<dbReference type="RefSeq" id="WP_109573697.1">
    <property type="nucleotide sequence ID" value="NZ_UHJL01000006.1"/>
</dbReference>
<dbReference type="Pfam" id="PF03706">
    <property type="entry name" value="LPG_synthase_TM"/>
    <property type="match status" value="1"/>
</dbReference>
<feature type="transmembrane region" description="Helical" evidence="6">
    <location>
        <begin position="41"/>
        <end position="62"/>
    </location>
</feature>
<feature type="transmembrane region" description="Helical" evidence="6">
    <location>
        <begin position="125"/>
        <end position="147"/>
    </location>
</feature>
<evidence type="ECO:0000256" key="6">
    <source>
        <dbReference type="SAM" id="Phobius"/>
    </source>
</evidence>
<sequence>MANDKTNKKRILKRIIQLLVSVGGFAYIFHKIPLNEVIENWNFGMTPWIIAMLVAATLVMAIQANRWKGLSVQGPEIPFKTYYAYTAMGYFFNNLLPTGFGGDAVKSLAFGKNFNQTSQSVSAVLIARIQGLLAMFFCFFIALPFALSKAEIPWIYTLIMTVASLACIVFISLCLFSDKIPVPASIANKLTFIAKLQKSLSIYRHHKKQILLSSLDSLWLQLLTLFTAYAYFKAVNVDIDISILVVFTSITIVISMLPISLNGIGIREGTQVALFTGILGIPAPVVLSAGLLGYIPLLFQAMQGAIVLLTYKKL</sequence>
<evidence type="ECO:0008006" key="9">
    <source>
        <dbReference type="Google" id="ProtNLM"/>
    </source>
</evidence>
<evidence type="ECO:0000256" key="4">
    <source>
        <dbReference type="ARBA" id="ARBA00022989"/>
    </source>
</evidence>
<evidence type="ECO:0000256" key="5">
    <source>
        <dbReference type="ARBA" id="ARBA00023136"/>
    </source>
</evidence>
<dbReference type="NCBIfam" id="TIGR00374">
    <property type="entry name" value="flippase-like domain"/>
    <property type="match status" value="1"/>
</dbReference>
<organism evidence="7 8">
    <name type="scientific">Fibrobacter succinogenes</name>
    <name type="common">Bacteroides succinogenes</name>
    <dbReference type="NCBI Taxonomy" id="833"/>
    <lineage>
        <taxon>Bacteria</taxon>
        <taxon>Pseudomonadati</taxon>
        <taxon>Fibrobacterota</taxon>
        <taxon>Fibrobacteria</taxon>
        <taxon>Fibrobacterales</taxon>
        <taxon>Fibrobacteraceae</taxon>
        <taxon>Fibrobacter</taxon>
    </lineage>
</organism>
<reference evidence="7 8" key="1">
    <citation type="submission" date="2017-08" db="EMBL/GenBank/DDBJ databases">
        <authorList>
            <person name="de Groot N.N."/>
        </authorList>
    </citation>
    <scope>NUCLEOTIDE SEQUENCE [LARGE SCALE GENOMIC DNA]</scope>
    <source>
        <strain evidence="7 8">HM2</strain>
    </source>
</reference>
<feature type="transmembrane region" description="Helical" evidence="6">
    <location>
        <begin position="241"/>
        <end position="261"/>
    </location>
</feature>
<evidence type="ECO:0000256" key="1">
    <source>
        <dbReference type="ARBA" id="ARBA00004651"/>
    </source>
</evidence>
<keyword evidence="3 6" id="KW-0812">Transmembrane</keyword>
<evidence type="ECO:0000313" key="8">
    <source>
        <dbReference type="Proteomes" id="UP000255423"/>
    </source>
</evidence>
<proteinExistence type="predicted"/>
<keyword evidence="4 6" id="KW-1133">Transmembrane helix</keyword>
<protein>
    <recommendedName>
        <fullName evidence="9">Lysylphosphatidylglycerol synthase TM region</fullName>
    </recommendedName>
</protein>
<evidence type="ECO:0000256" key="2">
    <source>
        <dbReference type="ARBA" id="ARBA00022475"/>
    </source>
</evidence>
<dbReference type="PANTHER" id="PTHR40277">
    <property type="entry name" value="BLL5419 PROTEIN"/>
    <property type="match status" value="1"/>
</dbReference>
<gene>
    <name evidence="7" type="ORF">SAMN05661053_2935</name>
</gene>
<dbReference type="PANTHER" id="PTHR40277:SF1">
    <property type="entry name" value="BLL5419 PROTEIN"/>
    <property type="match status" value="1"/>
</dbReference>
<evidence type="ECO:0000256" key="3">
    <source>
        <dbReference type="ARBA" id="ARBA00022692"/>
    </source>
</evidence>